<dbReference type="PROSITE" id="PS51257">
    <property type="entry name" value="PROKAR_LIPOPROTEIN"/>
    <property type="match status" value="1"/>
</dbReference>
<organism evidence="3 4">
    <name type="scientific">Magnetospirillum gryphiswaldense (strain DSM 6361 / JCM 21280 / NBRC 15271 / MSR-1)</name>
    <dbReference type="NCBI Taxonomy" id="431944"/>
    <lineage>
        <taxon>Bacteria</taxon>
        <taxon>Pseudomonadati</taxon>
        <taxon>Pseudomonadota</taxon>
        <taxon>Alphaproteobacteria</taxon>
        <taxon>Rhodospirillales</taxon>
        <taxon>Rhodospirillaceae</taxon>
        <taxon>Magnetospirillum</taxon>
    </lineage>
</organism>
<sequence>MNRLAVICAAAASLALSACASDPQPVASAPAKRMVTPPGGLWEVVEAVAVDSTGTDKSPYLGQKLALYENSAGDPAGRTCAKPVYMGWEADAASVVGAAAAAAKPGEKRPVMDVTCDGEAFGAYVGMADGSLMTRVNNWALTLKRVPAEAMMAKAPEPAPAPEPVKVEPPQPEPAKMAAPDKRSIVYLASYKNEQTAKSGWKALAKKSSILAKQEPVITPFDLGKKGKWYRLYGLAADEAERAAICKQLGKLVDECGSRLRE</sequence>
<evidence type="ECO:0000313" key="3">
    <source>
        <dbReference type="EMBL" id="CDL01061.1"/>
    </source>
</evidence>
<reference evidence="3 4" key="1">
    <citation type="journal article" date="2014" name="Genome Announc.">
        <title>Complete genome sequence of Magnetospirillum gryphiswaldense MSR-1.</title>
        <authorList>
            <person name="Wang X."/>
            <person name="Wang Q."/>
            <person name="Zhang W."/>
            <person name="Wang Y."/>
            <person name="Li L."/>
            <person name="Wen T."/>
            <person name="Zhang T."/>
            <person name="Zhang Y."/>
            <person name="Xu J."/>
            <person name="Hu J."/>
            <person name="Li S."/>
            <person name="Liu L."/>
            <person name="Liu J."/>
            <person name="Jiang W."/>
            <person name="Tian J."/>
            <person name="Li Y."/>
            <person name="Schuler D."/>
            <person name="Wang L."/>
            <person name="Li J."/>
        </authorList>
    </citation>
    <scope>NUCLEOTIDE SEQUENCE [LARGE SCALE GENOMIC DNA]</scope>
    <source>
        <strain evidence="4">DSM 6361 / JCM 21280 / NBRC 15271 / MSR-1</strain>
    </source>
</reference>
<dbReference type="AlphaFoldDB" id="V6F8S3"/>
<gene>
    <name evidence="3" type="ordered locus">MGMSRv2__3846</name>
</gene>
<dbReference type="Proteomes" id="UP000018922">
    <property type="component" value="Chromosome I"/>
</dbReference>
<feature type="region of interest" description="Disordered" evidence="1">
    <location>
        <begin position="156"/>
        <end position="178"/>
    </location>
</feature>
<dbReference type="KEGG" id="mgy:MGMSRv2__3846"/>
<feature type="compositionally biased region" description="Pro residues" evidence="1">
    <location>
        <begin position="157"/>
        <end position="173"/>
    </location>
</feature>
<keyword evidence="4" id="KW-1185">Reference proteome</keyword>
<evidence type="ECO:0000256" key="2">
    <source>
        <dbReference type="SAM" id="SignalP"/>
    </source>
</evidence>
<dbReference type="EMBL" id="HG794546">
    <property type="protein sequence ID" value="CDL01061.1"/>
    <property type="molecule type" value="Genomic_DNA"/>
</dbReference>
<dbReference type="eggNOG" id="ENOG50339XI">
    <property type="taxonomic scope" value="Bacteria"/>
</dbReference>
<name>V6F8S3_MAGGM</name>
<feature type="chain" id="PRO_5004745290" description="SPOR domain-containing protein" evidence="2">
    <location>
        <begin position="21"/>
        <end position="262"/>
    </location>
</feature>
<accession>V6F8S3</accession>
<keyword evidence="2" id="KW-0732">Signal</keyword>
<evidence type="ECO:0008006" key="5">
    <source>
        <dbReference type="Google" id="ProtNLM"/>
    </source>
</evidence>
<feature type="signal peptide" evidence="2">
    <location>
        <begin position="1"/>
        <end position="20"/>
    </location>
</feature>
<dbReference type="STRING" id="1430440.MGMSRv2__3846"/>
<evidence type="ECO:0000256" key="1">
    <source>
        <dbReference type="SAM" id="MobiDB-lite"/>
    </source>
</evidence>
<evidence type="ECO:0000313" key="4">
    <source>
        <dbReference type="Proteomes" id="UP000018922"/>
    </source>
</evidence>
<dbReference type="HOGENOM" id="CLU_1060908_0_0_5"/>
<proteinExistence type="predicted"/>
<protein>
    <recommendedName>
        <fullName evidence="5">SPOR domain-containing protein</fullName>
    </recommendedName>
</protein>